<sequence>MMMTTTGKESITLMSATATTEPSTTTTEPTTTTTEPSTTTTITEPSTTTTTTEPSTTSTSEPGSTATEAANCTTCMVTAMDYGGNTRHDTCATACPDYGYGIYFSDSHAFPTADTTTCSITTDPTSCLYNIPGNGDTTGGAVYCDAPNNNYYCCCR</sequence>
<gene>
    <name evidence="2" type="ORF">KXQ929_LOCUS1823</name>
</gene>
<dbReference type="Proteomes" id="UP000663868">
    <property type="component" value="Unassembled WGS sequence"/>
</dbReference>
<dbReference type="EMBL" id="CAJOBB010000052">
    <property type="protein sequence ID" value="CAF3533961.1"/>
    <property type="molecule type" value="Genomic_DNA"/>
</dbReference>
<comment type="caution">
    <text evidence="2">The sequence shown here is derived from an EMBL/GenBank/DDBJ whole genome shotgun (WGS) entry which is preliminary data.</text>
</comment>
<reference evidence="2" key="1">
    <citation type="submission" date="2021-02" db="EMBL/GenBank/DDBJ databases">
        <authorList>
            <person name="Nowell W R."/>
        </authorList>
    </citation>
    <scope>NUCLEOTIDE SEQUENCE</scope>
</reference>
<organism evidence="2 3">
    <name type="scientific">Adineta steineri</name>
    <dbReference type="NCBI Taxonomy" id="433720"/>
    <lineage>
        <taxon>Eukaryota</taxon>
        <taxon>Metazoa</taxon>
        <taxon>Spiralia</taxon>
        <taxon>Gnathifera</taxon>
        <taxon>Rotifera</taxon>
        <taxon>Eurotatoria</taxon>
        <taxon>Bdelloidea</taxon>
        <taxon>Adinetida</taxon>
        <taxon>Adinetidae</taxon>
        <taxon>Adineta</taxon>
    </lineage>
</organism>
<evidence type="ECO:0000313" key="3">
    <source>
        <dbReference type="Proteomes" id="UP000663868"/>
    </source>
</evidence>
<feature type="compositionally biased region" description="Low complexity" evidence="1">
    <location>
        <begin position="15"/>
        <end position="66"/>
    </location>
</feature>
<feature type="region of interest" description="Disordered" evidence="1">
    <location>
        <begin position="1"/>
        <end position="66"/>
    </location>
</feature>
<evidence type="ECO:0000313" key="2">
    <source>
        <dbReference type="EMBL" id="CAF3533961.1"/>
    </source>
</evidence>
<feature type="compositionally biased region" description="Polar residues" evidence="1">
    <location>
        <begin position="1"/>
        <end position="14"/>
    </location>
</feature>
<evidence type="ECO:0000256" key="1">
    <source>
        <dbReference type="SAM" id="MobiDB-lite"/>
    </source>
</evidence>
<accession>A0A818IVX9</accession>
<proteinExistence type="predicted"/>
<protein>
    <submittedName>
        <fullName evidence="2">Uncharacterized protein</fullName>
    </submittedName>
</protein>
<dbReference type="AlphaFoldDB" id="A0A818IVX9"/>
<name>A0A818IVX9_9BILA</name>